<dbReference type="PANTHER" id="PTHR33144:SF45">
    <property type="entry name" value="TRANSPOSASE TNP1_EN_SPM-LIKE DOMAIN-CONTAINING PROTEIN"/>
    <property type="match status" value="1"/>
</dbReference>
<feature type="compositionally biased region" description="Basic and acidic residues" evidence="1">
    <location>
        <begin position="391"/>
        <end position="401"/>
    </location>
</feature>
<dbReference type="InterPro" id="IPR004252">
    <property type="entry name" value="Probable_transposase_24"/>
</dbReference>
<organism evidence="2 3">
    <name type="scientific">Rubroshorea leprosula</name>
    <dbReference type="NCBI Taxonomy" id="152421"/>
    <lineage>
        <taxon>Eukaryota</taxon>
        <taxon>Viridiplantae</taxon>
        <taxon>Streptophyta</taxon>
        <taxon>Embryophyta</taxon>
        <taxon>Tracheophyta</taxon>
        <taxon>Spermatophyta</taxon>
        <taxon>Magnoliopsida</taxon>
        <taxon>eudicotyledons</taxon>
        <taxon>Gunneridae</taxon>
        <taxon>Pentapetalae</taxon>
        <taxon>rosids</taxon>
        <taxon>malvids</taxon>
        <taxon>Malvales</taxon>
        <taxon>Dipterocarpaceae</taxon>
        <taxon>Rubroshorea</taxon>
    </lineage>
</organism>
<gene>
    <name evidence="2" type="ORF">SLEP1_g58933</name>
</gene>
<accession>A0AAV5MQZ4</accession>
<dbReference type="AlphaFoldDB" id="A0AAV5MQZ4"/>
<feature type="compositionally biased region" description="Acidic residues" evidence="1">
    <location>
        <begin position="431"/>
        <end position="440"/>
    </location>
</feature>
<feature type="compositionally biased region" description="Polar residues" evidence="1">
    <location>
        <begin position="11"/>
        <end position="52"/>
    </location>
</feature>
<dbReference type="Proteomes" id="UP001054252">
    <property type="component" value="Unassembled WGS sequence"/>
</dbReference>
<dbReference type="EMBL" id="BPVZ01000675">
    <property type="protein sequence ID" value="GKV52345.1"/>
    <property type="molecule type" value="Genomic_DNA"/>
</dbReference>
<proteinExistence type="predicted"/>
<feature type="region of interest" description="Disordered" evidence="1">
    <location>
        <begin position="391"/>
        <end position="440"/>
    </location>
</feature>
<evidence type="ECO:0008006" key="4">
    <source>
        <dbReference type="Google" id="ProtNLM"/>
    </source>
</evidence>
<dbReference type="Pfam" id="PF03004">
    <property type="entry name" value="Transposase_24"/>
    <property type="match status" value="1"/>
</dbReference>
<name>A0AAV5MQZ4_9ROSI</name>
<feature type="compositionally biased region" description="Low complexity" evidence="1">
    <location>
        <begin position="413"/>
        <end position="428"/>
    </location>
</feature>
<evidence type="ECO:0000313" key="2">
    <source>
        <dbReference type="EMBL" id="GKV52345.1"/>
    </source>
</evidence>
<reference evidence="2 3" key="1">
    <citation type="journal article" date="2021" name="Commun. Biol.">
        <title>The genome of Shorea leprosula (Dipterocarpaceae) highlights the ecological relevance of drought in aseasonal tropical rainforests.</title>
        <authorList>
            <person name="Ng K.K.S."/>
            <person name="Kobayashi M.J."/>
            <person name="Fawcett J.A."/>
            <person name="Hatakeyama M."/>
            <person name="Paape T."/>
            <person name="Ng C.H."/>
            <person name="Ang C.C."/>
            <person name="Tnah L.H."/>
            <person name="Lee C.T."/>
            <person name="Nishiyama T."/>
            <person name="Sese J."/>
            <person name="O'Brien M.J."/>
            <person name="Copetti D."/>
            <person name="Mohd Noor M.I."/>
            <person name="Ong R.C."/>
            <person name="Putra M."/>
            <person name="Sireger I.Z."/>
            <person name="Indrioko S."/>
            <person name="Kosugi Y."/>
            <person name="Izuno A."/>
            <person name="Isagi Y."/>
            <person name="Lee S.L."/>
            <person name="Shimizu K.K."/>
        </authorList>
    </citation>
    <scope>NUCLEOTIDE SEQUENCE [LARGE SCALE GENOMIC DNA]</scope>
    <source>
        <strain evidence="2">214</strain>
    </source>
</reference>
<evidence type="ECO:0000313" key="3">
    <source>
        <dbReference type="Proteomes" id="UP001054252"/>
    </source>
</evidence>
<sequence length="440" mass="49921">MPKRKRLNFVKVQSNNQTAAGLPSSPSINNEVEPSQQPAPSQNNAGESSQQHAVLEETNSRAPSPPPRKPRGPTLMSHIWELEKGVKVNVIFDSNCHPVGKEGCTLTRFLGTVARKSDVAPINYKEWRDMPQIYKDDMWKIIESIEDGKLGIWKPNVNSPNGDVQEELSLSTGVNEEPKSKFFIDESREEQIKSWIMTDVNEKWKSYKNELKSAGFDPLLTIDEMYDKINDPRVDKEQFEVLVEYWRSEKGEKISKQYKENRQKLEEPHCLGTKTFARFVNEKESSAEGRKPSRVELYIQSRTKKEGGPVSEKASQVMEQLKNYMSDSTSFANALEETTSWRDDVFSKVKGFDKKGRVRCLGKLMKARFPDENIADILQAASQLGAANRLDREAHAARQEVPDANSGQGFSPNNRSSSQSSHHLLSRQNESNEENDGQRD</sequence>
<dbReference type="PANTHER" id="PTHR33144">
    <property type="entry name" value="OS10G0409366 PROTEIN-RELATED"/>
    <property type="match status" value="1"/>
</dbReference>
<feature type="region of interest" description="Disordered" evidence="1">
    <location>
        <begin position="1"/>
        <end position="74"/>
    </location>
</feature>
<evidence type="ECO:0000256" key="1">
    <source>
        <dbReference type="SAM" id="MobiDB-lite"/>
    </source>
</evidence>
<keyword evidence="3" id="KW-1185">Reference proteome</keyword>
<protein>
    <recommendedName>
        <fullName evidence="4">Death domain-containing protein</fullName>
    </recommendedName>
</protein>
<comment type="caution">
    <text evidence="2">The sequence shown here is derived from an EMBL/GenBank/DDBJ whole genome shotgun (WGS) entry which is preliminary data.</text>
</comment>